<evidence type="ECO:0000256" key="1">
    <source>
        <dbReference type="ARBA" id="ARBA00010790"/>
    </source>
</evidence>
<dbReference type="Gene3D" id="3.30.560.10">
    <property type="entry name" value="Glucose Oxidase, domain 3"/>
    <property type="match status" value="1"/>
</dbReference>
<dbReference type="Pfam" id="PF00732">
    <property type="entry name" value="GMC_oxred_N"/>
    <property type="match status" value="1"/>
</dbReference>
<dbReference type="PIRSF" id="PIRSF000137">
    <property type="entry name" value="Alcohol_oxidase"/>
    <property type="match status" value="1"/>
</dbReference>
<dbReference type="GO" id="GO:0016614">
    <property type="term" value="F:oxidoreductase activity, acting on CH-OH group of donors"/>
    <property type="evidence" value="ECO:0007669"/>
    <property type="project" value="InterPro"/>
</dbReference>
<accession>A0A9P0JJH7</accession>
<dbReference type="PANTHER" id="PTHR11552:SF154">
    <property type="entry name" value="FI04917P"/>
    <property type="match status" value="1"/>
</dbReference>
<keyword evidence="2" id="KW-0274">FAD</keyword>
<evidence type="ECO:0000259" key="4">
    <source>
        <dbReference type="Pfam" id="PF05199"/>
    </source>
</evidence>
<organism evidence="5 6">
    <name type="scientific">Acanthoscelides obtectus</name>
    <name type="common">Bean weevil</name>
    <name type="synonym">Bruchus obtectus</name>
    <dbReference type="NCBI Taxonomy" id="200917"/>
    <lineage>
        <taxon>Eukaryota</taxon>
        <taxon>Metazoa</taxon>
        <taxon>Ecdysozoa</taxon>
        <taxon>Arthropoda</taxon>
        <taxon>Hexapoda</taxon>
        <taxon>Insecta</taxon>
        <taxon>Pterygota</taxon>
        <taxon>Neoptera</taxon>
        <taxon>Endopterygota</taxon>
        <taxon>Coleoptera</taxon>
        <taxon>Polyphaga</taxon>
        <taxon>Cucujiformia</taxon>
        <taxon>Chrysomeloidea</taxon>
        <taxon>Chrysomelidae</taxon>
        <taxon>Bruchinae</taxon>
        <taxon>Bruchini</taxon>
        <taxon>Acanthoscelides</taxon>
    </lineage>
</organism>
<feature type="domain" description="Glucose-methanol-choline oxidoreductase C-terminal" evidence="4">
    <location>
        <begin position="463"/>
        <end position="605"/>
    </location>
</feature>
<comment type="caution">
    <text evidence="5">The sequence shown here is derived from an EMBL/GenBank/DDBJ whole genome shotgun (WGS) entry which is preliminary data.</text>
</comment>
<evidence type="ECO:0000256" key="2">
    <source>
        <dbReference type="PIRSR" id="PIRSR000137-2"/>
    </source>
</evidence>
<dbReference type="Proteomes" id="UP001152888">
    <property type="component" value="Unassembled WGS sequence"/>
</dbReference>
<dbReference type="InterPro" id="IPR007867">
    <property type="entry name" value="GMC_OxRtase_C"/>
</dbReference>
<dbReference type="Gene3D" id="3.50.50.60">
    <property type="entry name" value="FAD/NAD(P)-binding domain"/>
    <property type="match status" value="1"/>
</dbReference>
<dbReference type="GO" id="GO:0050660">
    <property type="term" value="F:flavin adenine dinucleotide binding"/>
    <property type="evidence" value="ECO:0007669"/>
    <property type="project" value="InterPro"/>
</dbReference>
<comment type="cofactor">
    <cofactor evidence="2">
        <name>FAD</name>
        <dbReference type="ChEBI" id="CHEBI:57692"/>
    </cofactor>
</comment>
<name>A0A9P0JJH7_ACAOB</name>
<evidence type="ECO:0000259" key="3">
    <source>
        <dbReference type="Pfam" id="PF00732"/>
    </source>
</evidence>
<keyword evidence="6" id="KW-1185">Reference proteome</keyword>
<sequence length="646" mass="72101">MSWVPLDLASLCTPLANITACQPSTFMFLQLVVRVFGRPKPLPNEGGFQQPPLINFFDHQQGDYDFIIVGAGTAGCVVANRLSGVNNWRVLLLEAGDDEPQAADVPSFATMMQHSNIDWDFRTQPTPRACRARVQGQCSWARGRVMGGSSTINFLIYFRGGPRDYDEWEAMGNPGWGYRDMLPTFIAMERNGNIESVDPRYHGTDGDMSIQYFPYQDQNVFHFFNAYQELGLEVFDQNTERQIGTSLIQTFSQNGLRFTSNDAYIRPLRNQRPNLVVQRNAYVTRVLIDQNNRAYGVEYVQNGQLLQATASKEVILSAGSLMNPKILMLSGVGPSNILQQFNIQVIKDLPVGQNLQDHTTTDGVVIALSNLTATTATDQQRVRDVFTFSQTQRGPLAGTATLQVNAFVQTRYENQPDRPDIQFSLDPTNVRDFFTDPVLTSAATVSPRAYYDGVMVRPILLSPASRGYVTLNVTDPLFGLPLVFPNTFQEDIDLRRMVEGMKQGTSIANTPTMRRIGARVVTIPLPACRHLPFGTDEYWACVAMSYTTTIYHPVGTCKMGPANDPTAVVDPRLRVYGISNLRVIDASIMPTIMRANPEAGILAIGQKGAEFVITDWIQSERSKTSGFRSDPGRKLGWFEGIFSRFW</sequence>
<feature type="binding site" evidence="2">
    <location>
        <position position="283"/>
    </location>
    <ligand>
        <name>FAD</name>
        <dbReference type="ChEBI" id="CHEBI:57692"/>
    </ligand>
</feature>
<reference evidence="5" key="1">
    <citation type="submission" date="2022-03" db="EMBL/GenBank/DDBJ databases">
        <authorList>
            <person name="Sayadi A."/>
        </authorList>
    </citation>
    <scope>NUCLEOTIDE SEQUENCE</scope>
</reference>
<keyword evidence="2" id="KW-0285">Flavoprotein</keyword>
<dbReference type="PANTHER" id="PTHR11552">
    <property type="entry name" value="GLUCOSE-METHANOL-CHOLINE GMC OXIDOREDUCTASE"/>
    <property type="match status" value="1"/>
</dbReference>
<gene>
    <name evidence="5" type="ORF">ACAOBT_LOCUS620</name>
</gene>
<dbReference type="EMBL" id="CAKOFQ010006655">
    <property type="protein sequence ID" value="CAH1954584.1"/>
    <property type="molecule type" value="Genomic_DNA"/>
</dbReference>
<dbReference type="AlphaFoldDB" id="A0A9P0JJH7"/>
<dbReference type="InterPro" id="IPR036188">
    <property type="entry name" value="FAD/NAD-bd_sf"/>
</dbReference>
<evidence type="ECO:0000313" key="5">
    <source>
        <dbReference type="EMBL" id="CAH1954584.1"/>
    </source>
</evidence>
<dbReference type="SUPFAM" id="SSF54373">
    <property type="entry name" value="FAD-linked reductases, C-terminal domain"/>
    <property type="match status" value="1"/>
</dbReference>
<comment type="similarity">
    <text evidence="1">Belongs to the GMC oxidoreductase family.</text>
</comment>
<dbReference type="Pfam" id="PF05199">
    <property type="entry name" value="GMC_oxred_C"/>
    <property type="match status" value="1"/>
</dbReference>
<evidence type="ECO:0008006" key="7">
    <source>
        <dbReference type="Google" id="ProtNLM"/>
    </source>
</evidence>
<dbReference type="InterPro" id="IPR000172">
    <property type="entry name" value="GMC_OxRdtase_N"/>
</dbReference>
<proteinExistence type="inferred from homology"/>
<feature type="domain" description="Glucose-methanol-choline oxidoreductase N-terminal" evidence="3">
    <location>
        <begin position="64"/>
        <end position="359"/>
    </location>
</feature>
<dbReference type="InterPro" id="IPR012132">
    <property type="entry name" value="GMC_OxRdtase"/>
</dbReference>
<evidence type="ECO:0000313" key="6">
    <source>
        <dbReference type="Proteomes" id="UP001152888"/>
    </source>
</evidence>
<dbReference type="OrthoDB" id="269227at2759"/>
<dbReference type="SUPFAM" id="SSF51905">
    <property type="entry name" value="FAD/NAD(P)-binding domain"/>
    <property type="match status" value="1"/>
</dbReference>
<feature type="binding site" evidence="2">
    <location>
        <position position="145"/>
    </location>
    <ligand>
        <name>FAD</name>
        <dbReference type="ChEBI" id="CHEBI:57692"/>
    </ligand>
</feature>
<protein>
    <recommendedName>
        <fullName evidence="7">Glucose-methanol-choline oxidoreductase N-terminal domain-containing protein</fullName>
    </recommendedName>
</protein>